<accession>W9Y7J9</accession>
<feature type="chain" id="PRO_5004932566" description="Transglycosylase SLT domain-containing protein" evidence="1">
    <location>
        <begin position="20"/>
        <end position="261"/>
    </location>
</feature>
<protein>
    <recommendedName>
        <fullName evidence="4">Transglycosylase SLT domain-containing protein</fullName>
    </recommendedName>
</protein>
<reference evidence="2 3" key="1">
    <citation type="submission" date="2013-03" db="EMBL/GenBank/DDBJ databases">
        <title>The Genome Sequence of Capronia coronata CBS 617.96.</title>
        <authorList>
            <consortium name="The Broad Institute Genomics Platform"/>
            <person name="Cuomo C."/>
            <person name="de Hoog S."/>
            <person name="Gorbushina A."/>
            <person name="Walker B."/>
            <person name="Young S.K."/>
            <person name="Zeng Q."/>
            <person name="Gargeya S."/>
            <person name="Fitzgerald M."/>
            <person name="Haas B."/>
            <person name="Abouelleil A."/>
            <person name="Allen A.W."/>
            <person name="Alvarado L."/>
            <person name="Arachchi H.M."/>
            <person name="Berlin A.M."/>
            <person name="Chapman S.B."/>
            <person name="Gainer-Dewar J."/>
            <person name="Goldberg J."/>
            <person name="Griggs A."/>
            <person name="Gujja S."/>
            <person name="Hansen M."/>
            <person name="Howarth C."/>
            <person name="Imamovic A."/>
            <person name="Ireland A."/>
            <person name="Larimer J."/>
            <person name="McCowan C."/>
            <person name="Murphy C."/>
            <person name="Pearson M."/>
            <person name="Poon T.W."/>
            <person name="Priest M."/>
            <person name="Roberts A."/>
            <person name="Saif S."/>
            <person name="Shea T."/>
            <person name="Sisk P."/>
            <person name="Sykes S."/>
            <person name="Wortman J."/>
            <person name="Nusbaum C."/>
            <person name="Birren B."/>
        </authorList>
    </citation>
    <scope>NUCLEOTIDE SEQUENCE [LARGE SCALE GENOMIC DNA]</scope>
    <source>
        <strain evidence="2 3">CBS 617.96</strain>
    </source>
</reference>
<name>W9Y7J9_9EURO</name>
<sequence>MGISSVVVLTSLLAALIDAVPLVKRAEAVVQGKLGTDGYWNDYDGGSNHYLQYEGNGSVAAGWPSDLTWVSFNDLWVANQHTISRSCDILYGAPNNSDQETQDLYDAIKQVAHQTRVDHRFILAAVLQETKGCVRAKTSVSPDGIRNPGLLQSFKGSHSCNDGGKVQNPCPKGQIVGMIQDGVAGTSDGQGFATNINAQSDVDGIDYAEAYYRAARLYNSGAIDGSGDLGKGSATHCYASDIANRLVGWTDSQSTCTLDDT</sequence>
<feature type="signal peptide" evidence="1">
    <location>
        <begin position="1"/>
        <end position="19"/>
    </location>
</feature>
<dbReference type="GeneID" id="19160847"/>
<gene>
    <name evidence="2" type="ORF">A1O1_05976</name>
</gene>
<evidence type="ECO:0000313" key="2">
    <source>
        <dbReference type="EMBL" id="EXJ85610.1"/>
    </source>
</evidence>
<organism evidence="2 3">
    <name type="scientific">Capronia coronata CBS 617.96</name>
    <dbReference type="NCBI Taxonomy" id="1182541"/>
    <lineage>
        <taxon>Eukaryota</taxon>
        <taxon>Fungi</taxon>
        <taxon>Dikarya</taxon>
        <taxon>Ascomycota</taxon>
        <taxon>Pezizomycotina</taxon>
        <taxon>Eurotiomycetes</taxon>
        <taxon>Chaetothyriomycetidae</taxon>
        <taxon>Chaetothyriales</taxon>
        <taxon>Herpotrichiellaceae</taxon>
        <taxon>Capronia</taxon>
    </lineage>
</organism>
<dbReference type="RefSeq" id="XP_007725048.1">
    <property type="nucleotide sequence ID" value="XM_007726858.1"/>
</dbReference>
<dbReference type="Proteomes" id="UP000019484">
    <property type="component" value="Unassembled WGS sequence"/>
</dbReference>
<evidence type="ECO:0000256" key="1">
    <source>
        <dbReference type="SAM" id="SignalP"/>
    </source>
</evidence>
<evidence type="ECO:0008006" key="4">
    <source>
        <dbReference type="Google" id="ProtNLM"/>
    </source>
</evidence>
<keyword evidence="3" id="KW-1185">Reference proteome</keyword>
<comment type="caution">
    <text evidence="2">The sequence shown here is derived from an EMBL/GenBank/DDBJ whole genome shotgun (WGS) entry which is preliminary data.</text>
</comment>
<dbReference type="OrthoDB" id="1193027at2759"/>
<keyword evidence="1" id="KW-0732">Signal</keyword>
<dbReference type="AlphaFoldDB" id="W9Y7J9"/>
<dbReference type="eggNOG" id="ENOG502QTS6">
    <property type="taxonomic scope" value="Eukaryota"/>
</dbReference>
<dbReference type="EMBL" id="AMWN01000005">
    <property type="protein sequence ID" value="EXJ85610.1"/>
    <property type="molecule type" value="Genomic_DNA"/>
</dbReference>
<dbReference type="HOGENOM" id="CLU_058267_1_0_1"/>
<proteinExistence type="predicted"/>
<evidence type="ECO:0000313" key="3">
    <source>
        <dbReference type="Proteomes" id="UP000019484"/>
    </source>
</evidence>